<comment type="caution">
    <text evidence="4">The sequence shown here is derived from an EMBL/GenBank/DDBJ whole genome shotgun (WGS) entry which is preliminary data.</text>
</comment>
<evidence type="ECO:0000256" key="1">
    <source>
        <dbReference type="SAM" id="SignalP"/>
    </source>
</evidence>
<dbReference type="Gene3D" id="2.60.40.1180">
    <property type="entry name" value="Golgi alpha-mannosidase II"/>
    <property type="match status" value="1"/>
</dbReference>
<evidence type="ECO:0000259" key="3">
    <source>
        <dbReference type="Pfam" id="PF22124"/>
    </source>
</evidence>
<dbReference type="PANTHER" id="PTHR31084">
    <property type="entry name" value="ALPHA-L-FUCOSIDASE 2"/>
    <property type="match status" value="1"/>
</dbReference>
<dbReference type="InterPro" id="IPR012341">
    <property type="entry name" value="6hp_glycosidase-like_sf"/>
</dbReference>
<gene>
    <name evidence="4" type="ORF">GCM10009575_089270</name>
</gene>
<keyword evidence="5" id="KW-1185">Reference proteome</keyword>
<dbReference type="InterPro" id="IPR054363">
    <property type="entry name" value="GH95_cat"/>
</dbReference>
<dbReference type="InterPro" id="IPR008928">
    <property type="entry name" value="6-hairpin_glycosidase_sf"/>
</dbReference>
<dbReference type="InterPro" id="IPR013780">
    <property type="entry name" value="Glyco_hydro_b"/>
</dbReference>
<evidence type="ECO:0008006" key="6">
    <source>
        <dbReference type="Google" id="ProtNLM"/>
    </source>
</evidence>
<dbReference type="Gene3D" id="1.50.10.10">
    <property type="match status" value="1"/>
</dbReference>
<evidence type="ECO:0000313" key="4">
    <source>
        <dbReference type="EMBL" id="GAA0958042.1"/>
    </source>
</evidence>
<organism evidence="4 5">
    <name type="scientific">Streptomyces rhizosphaericus</name>
    <dbReference type="NCBI Taxonomy" id="114699"/>
    <lineage>
        <taxon>Bacteria</taxon>
        <taxon>Bacillati</taxon>
        <taxon>Actinomycetota</taxon>
        <taxon>Actinomycetes</taxon>
        <taxon>Kitasatosporales</taxon>
        <taxon>Streptomycetaceae</taxon>
        <taxon>Streptomyces</taxon>
        <taxon>Streptomyces violaceusniger group</taxon>
    </lineage>
</organism>
<feature type="domain" description="Alpha fucosidase A-like C-terminal" evidence="2">
    <location>
        <begin position="679"/>
        <end position="775"/>
    </location>
</feature>
<dbReference type="SUPFAM" id="SSF48208">
    <property type="entry name" value="Six-hairpin glycosidases"/>
    <property type="match status" value="1"/>
</dbReference>
<proteinExistence type="predicted"/>
<keyword evidence="1" id="KW-0732">Signal</keyword>
<dbReference type="InterPro" id="IPR049053">
    <property type="entry name" value="AFCA-like_C"/>
</dbReference>
<name>A0ABN1RIU3_9ACTN</name>
<evidence type="ECO:0000313" key="5">
    <source>
        <dbReference type="Proteomes" id="UP001500418"/>
    </source>
</evidence>
<dbReference type="Pfam" id="PF22124">
    <property type="entry name" value="Glyco_hydro_95_cat"/>
    <property type="match status" value="1"/>
</dbReference>
<protein>
    <recommendedName>
        <fullName evidence="6">Tat pathway signal sequence domain protein</fullName>
    </recommendedName>
</protein>
<dbReference type="PANTHER" id="PTHR31084:SF0">
    <property type="entry name" value="ALPHA-L-FUCOSIDASE 2"/>
    <property type="match status" value="1"/>
</dbReference>
<accession>A0ABN1RIU3</accession>
<dbReference type="EMBL" id="BAAAID010000107">
    <property type="protein sequence ID" value="GAA0958042.1"/>
    <property type="molecule type" value="Genomic_DNA"/>
</dbReference>
<feature type="domain" description="Glycosyl hydrolase family 95 catalytic" evidence="3">
    <location>
        <begin position="320"/>
        <end position="632"/>
    </location>
</feature>
<sequence>MFRTKRPGPLIAIAAIGALAAAGLPSATRPDLAAVTVASSADRDSDWAAIQGFLPGLNPTWSTPPTRSVTDMEPDGPLLGNGDLTVSSGGDTHTQTLYLSKNDFWTSTTGPDGVHPITLGSITFRRPASGSDSGTTYNQTQDLLNAEVRSDLTINGAPIHTRSYTSDTHGDMLVTEISTTGSSPVVLDMDVSAKSDNATFPASSGVSGSTLWASRSTDSSKGTQWVSRAAVATRVLGADPAVSTNSSGTSTAEFTVHPGQPVTVVSGVRGGKNATTQVADAQRAVRDMNTTAVASMSAAHRAWWKAYWLKSYVRLYDDTIEKYYYGSQYLMGSSARAGSEAPNMWGWVTTDDPMWRGAIFLNYNAESAYYGVFSSNRPETADPYIKAITDYQGQGAANIQNLASIPADGQYISTQFKAAVPPSTRGYLYPLGIGPWGSTAYKGFWNQPGEASYAAVPLIYRYEYSPDKTYLSQKLYPLVNKLAQFWQDYLGAKQADGKYHLMGAAYEGDWKHDDSLDLAEVGLILKAALKYSEVLDVDASKRPAWQDIIDHLPPYATDTYNGKTVYTSDYDTSFTSLLGRTICNLEWIHPFDQLNLDSPAAQRQAAIDTLDAMNSWGEDNNFAKSFGIAARVGYPASPLLAQLKSRINAEIQTNQTGSVQVGGLESISAIDAINSMMLQSDNGTIRLFPDYPSGRRGHFSNLRAQGGYLVSADYDGTTVSNVSVVADNQGGVATVLNPWPGQSLKVTDARGNIVATTQNGDRYTFTSRAGGRYTLAPQGGGTDVAHRHG</sequence>
<feature type="signal peptide" evidence="1">
    <location>
        <begin position="1"/>
        <end position="33"/>
    </location>
</feature>
<feature type="chain" id="PRO_5045271875" description="Tat pathway signal sequence domain protein" evidence="1">
    <location>
        <begin position="34"/>
        <end position="789"/>
    </location>
</feature>
<evidence type="ECO:0000259" key="2">
    <source>
        <dbReference type="Pfam" id="PF21307"/>
    </source>
</evidence>
<reference evidence="4 5" key="1">
    <citation type="journal article" date="2019" name="Int. J. Syst. Evol. Microbiol.">
        <title>The Global Catalogue of Microorganisms (GCM) 10K type strain sequencing project: providing services to taxonomists for standard genome sequencing and annotation.</title>
        <authorList>
            <consortium name="The Broad Institute Genomics Platform"/>
            <consortium name="The Broad Institute Genome Sequencing Center for Infectious Disease"/>
            <person name="Wu L."/>
            <person name="Ma J."/>
        </authorList>
    </citation>
    <scope>NUCLEOTIDE SEQUENCE [LARGE SCALE GENOMIC DNA]</scope>
    <source>
        <strain evidence="4 5">JCM 11444</strain>
    </source>
</reference>
<dbReference type="Proteomes" id="UP001500418">
    <property type="component" value="Unassembled WGS sequence"/>
</dbReference>
<dbReference type="Pfam" id="PF21307">
    <property type="entry name" value="Glyco_hydro_95_C"/>
    <property type="match status" value="1"/>
</dbReference>